<feature type="compositionally biased region" description="Polar residues" evidence="1">
    <location>
        <begin position="404"/>
        <end position="415"/>
    </location>
</feature>
<feature type="compositionally biased region" description="Acidic residues" evidence="1">
    <location>
        <begin position="171"/>
        <end position="183"/>
    </location>
</feature>
<evidence type="ECO:0000259" key="2">
    <source>
        <dbReference type="Pfam" id="PF09816"/>
    </source>
</evidence>
<feature type="compositionally biased region" description="Low complexity" evidence="1">
    <location>
        <begin position="416"/>
        <end position="426"/>
    </location>
</feature>
<feature type="compositionally biased region" description="Acidic residues" evidence="1">
    <location>
        <begin position="443"/>
        <end position="459"/>
    </location>
</feature>
<gene>
    <name evidence="3" type="ORF">MAM1_0227d08373</name>
</gene>
<keyword evidence="4" id="KW-1185">Reference proteome</keyword>
<dbReference type="EMBL" id="DF836516">
    <property type="protein sequence ID" value="GAN08856.1"/>
    <property type="molecule type" value="Genomic_DNA"/>
</dbReference>
<proteinExistence type="predicted"/>
<feature type="compositionally biased region" description="Pro residues" evidence="1">
    <location>
        <begin position="122"/>
        <end position="134"/>
    </location>
</feature>
<dbReference type="STRING" id="91626.A0A0C9MDW0"/>
<dbReference type="OrthoDB" id="125903at2759"/>
<dbReference type="InterPro" id="IPR019194">
    <property type="entry name" value="Tscrpt_elong_fac_Eaf_N"/>
</dbReference>
<protein>
    <recommendedName>
        <fullName evidence="2">Transcription elongation factor Eaf N-terminal domain-containing protein</fullName>
    </recommendedName>
</protein>
<feature type="region of interest" description="Disordered" evidence="1">
    <location>
        <begin position="219"/>
        <end position="459"/>
    </location>
</feature>
<dbReference type="Pfam" id="PF09816">
    <property type="entry name" value="EAF"/>
    <property type="match status" value="1"/>
</dbReference>
<feature type="compositionally biased region" description="Low complexity" evidence="1">
    <location>
        <begin position="254"/>
        <end position="268"/>
    </location>
</feature>
<name>A0A0C9MDW0_9FUNG</name>
<sequence length="459" mass="49606">MVFEFLESGQFKVVLGKSFDVKPRKKAQKFFNVKHAHNTDKSIFGKDAKLEKKNDGYQVEMKHADKPNVIYDAQVTTEEEYNCILIYNDETKTFTLERQSAQINLTNRQLELPNGQLSHSPVPKPFIHTPPPMPAAAATPTVVQPQLQLPKPTATVTTSPQQQQETREPEVQEDASVADDFDFDISKDMDAILDSDVEDDKSESESDSDVFEEIAAPIALPPSTPQNMASPLSLPVTPSLPPASPNIPLNLALPTTPQQHHQPSPVQTNTPPGNKKRKLKMASAPIRHPGIASPLTAAPPVTQPIVHQQQANKRLKTTHSDSSSSSDSSGEEEDESSSGSESGSTASSSGSESDSGSSSGDDMDFDLLANDISESLSKGGPSAPPSPQHVQHQPSRVNTPGMPSPSNFRRSPYESNTPTPTNRPPTQNGTSAGPMSLRALFKEDDEEEGLSSSDDEDSD</sequence>
<dbReference type="Proteomes" id="UP000053815">
    <property type="component" value="Unassembled WGS sequence"/>
</dbReference>
<feature type="domain" description="Transcription elongation factor Eaf N-terminal" evidence="2">
    <location>
        <begin position="11"/>
        <end position="108"/>
    </location>
</feature>
<accession>A0A0C9MDW0</accession>
<organism evidence="3">
    <name type="scientific">Mucor ambiguus</name>
    <dbReference type="NCBI Taxonomy" id="91626"/>
    <lineage>
        <taxon>Eukaryota</taxon>
        <taxon>Fungi</taxon>
        <taxon>Fungi incertae sedis</taxon>
        <taxon>Mucoromycota</taxon>
        <taxon>Mucoromycotina</taxon>
        <taxon>Mucoromycetes</taxon>
        <taxon>Mucorales</taxon>
        <taxon>Mucorineae</taxon>
        <taxon>Mucoraceae</taxon>
        <taxon>Mucor</taxon>
    </lineage>
</organism>
<evidence type="ECO:0000256" key="1">
    <source>
        <dbReference type="SAM" id="MobiDB-lite"/>
    </source>
</evidence>
<evidence type="ECO:0000313" key="4">
    <source>
        <dbReference type="Proteomes" id="UP000053815"/>
    </source>
</evidence>
<feature type="compositionally biased region" description="Low complexity" evidence="1">
    <location>
        <begin position="337"/>
        <end position="360"/>
    </location>
</feature>
<feature type="compositionally biased region" description="Polar residues" evidence="1">
    <location>
        <begin position="154"/>
        <end position="164"/>
    </location>
</feature>
<reference evidence="3" key="1">
    <citation type="submission" date="2014-09" db="EMBL/GenBank/DDBJ databases">
        <title>Draft genome sequence of an oleaginous Mucoromycotina fungus Mucor ambiguus NBRC6742.</title>
        <authorList>
            <person name="Takeda I."/>
            <person name="Yamane N."/>
            <person name="Morita T."/>
            <person name="Tamano K."/>
            <person name="Machida M."/>
            <person name="Baker S."/>
            <person name="Koike H."/>
        </authorList>
    </citation>
    <scope>NUCLEOTIDE SEQUENCE</scope>
    <source>
        <strain evidence="3">NBRC 6742</strain>
    </source>
</reference>
<evidence type="ECO:0000313" key="3">
    <source>
        <dbReference type="EMBL" id="GAN08856.1"/>
    </source>
</evidence>
<feature type="region of interest" description="Disordered" evidence="1">
    <location>
        <begin position="112"/>
        <end position="184"/>
    </location>
</feature>
<dbReference type="AlphaFoldDB" id="A0A0C9MDW0"/>